<dbReference type="SUPFAM" id="SSF51735">
    <property type="entry name" value="NAD(P)-binding Rossmann-fold domains"/>
    <property type="match status" value="1"/>
</dbReference>
<dbReference type="Proteomes" id="UP000295689">
    <property type="component" value="Unassembled WGS sequence"/>
</dbReference>
<dbReference type="RefSeq" id="WP_132009713.1">
    <property type="nucleotide sequence ID" value="NZ_JABUHM010000011.1"/>
</dbReference>
<comment type="similarity">
    <text evidence="1 3">Belongs to the short-chain dehydrogenases/reductases (SDR) family.</text>
</comment>
<evidence type="ECO:0000256" key="3">
    <source>
        <dbReference type="RuleBase" id="RU000363"/>
    </source>
</evidence>
<dbReference type="GO" id="GO:0016020">
    <property type="term" value="C:membrane"/>
    <property type="evidence" value="ECO:0007669"/>
    <property type="project" value="TreeGrafter"/>
</dbReference>
<protein>
    <recommendedName>
        <fullName evidence="6">3-oxoacyl-[acyl-carrier protein] reductase</fullName>
    </recommendedName>
</protein>
<dbReference type="Gene3D" id="3.40.50.720">
    <property type="entry name" value="NAD(P)-binding Rossmann-like Domain"/>
    <property type="match status" value="1"/>
</dbReference>
<proteinExistence type="inferred from homology"/>
<name>A0A4R2B8V7_9BACI</name>
<dbReference type="InterPro" id="IPR002347">
    <property type="entry name" value="SDR_fam"/>
</dbReference>
<evidence type="ECO:0000313" key="4">
    <source>
        <dbReference type="EMBL" id="TCN22753.1"/>
    </source>
</evidence>
<dbReference type="PANTHER" id="PTHR44196">
    <property type="entry name" value="DEHYDROGENASE/REDUCTASE SDR FAMILY MEMBER 7B"/>
    <property type="match status" value="1"/>
</dbReference>
<gene>
    <name evidence="4" type="ORF">EV146_110239</name>
</gene>
<evidence type="ECO:0000256" key="2">
    <source>
        <dbReference type="ARBA" id="ARBA00023002"/>
    </source>
</evidence>
<keyword evidence="2" id="KW-0560">Oxidoreductase</keyword>
<dbReference type="EMBL" id="SLVV01000010">
    <property type="protein sequence ID" value="TCN22753.1"/>
    <property type="molecule type" value="Genomic_DNA"/>
</dbReference>
<dbReference type="PRINTS" id="PR00080">
    <property type="entry name" value="SDRFAMILY"/>
</dbReference>
<evidence type="ECO:0000256" key="1">
    <source>
        <dbReference type="ARBA" id="ARBA00006484"/>
    </source>
</evidence>
<reference evidence="4 5" key="1">
    <citation type="journal article" date="2015" name="Stand. Genomic Sci.">
        <title>Genomic Encyclopedia of Bacterial and Archaeal Type Strains, Phase III: the genomes of soil and plant-associated and newly described type strains.</title>
        <authorList>
            <person name="Whitman W.B."/>
            <person name="Woyke T."/>
            <person name="Klenk H.P."/>
            <person name="Zhou Y."/>
            <person name="Lilburn T.G."/>
            <person name="Beck B.J."/>
            <person name="De Vos P."/>
            <person name="Vandamme P."/>
            <person name="Eisen J.A."/>
            <person name="Garrity G."/>
            <person name="Hugenholtz P."/>
            <person name="Kyrpides N.C."/>
        </authorList>
    </citation>
    <scope>NUCLEOTIDE SEQUENCE [LARGE SCALE GENOMIC DNA]</scope>
    <source>
        <strain evidence="4 5">CV53</strain>
    </source>
</reference>
<dbReference type="InterPro" id="IPR036291">
    <property type="entry name" value="NAD(P)-bd_dom_sf"/>
</dbReference>
<dbReference type="GO" id="GO:0016491">
    <property type="term" value="F:oxidoreductase activity"/>
    <property type="evidence" value="ECO:0007669"/>
    <property type="project" value="UniProtKB-KW"/>
</dbReference>
<evidence type="ECO:0000313" key="5">
    <source>
        <dbReference type="Proteomes" id="UP000295689"/>
    </source>
</evidence>
<sequence length="271" mass="30467">MDHKKVVVITGATRGIGRNMALFFAERGYTVIGTGRDSEKLKEVKMELENISAGHSMLLMDVTNPAEIKQTVRTVMQDYSRIDVWINNAGAFKAIGPTWEVKEEDWVNDVTTNLFGTYYCVQAVVPAMLEQGFGRMINLVGGGTVGAFKYGNGYGTSKTSIARFTENLCEELEDTSIKVFALDPGLNDTDMTRYQRDTQDGKRYLSGIEDLFKQNIDVPPHQAPQHAYFMAEGKLDDYAGRVVTVYDDLEMLQNKAENTSDHEFFKLRLKN</sequence>
<dbReference type="Pfam" id="PF00106">
    <property type="entry name" value="adh_short"/>
    <property type="match status" value="1"/>
</dbReference>
<comment type="caution">
    <text evidence="4">The sequence shown here is derived from an EMBL/GenBank/DDBJ whole genome shotgun (WGS) entry which is preliminary data.</text>
</comment>
<dbReference type="AlphaFoldDB" id="A0A4R2B8V7"/>
<dbReference type="CDD" id="cd05233">
    <property type="entry name" value="SDR_c"/>
    <property type="match status" value="1"/>
</dbReference>
<dbReference type="PRINTS" id="PR00081">
    <property type="entry name" value="GDHRDH"/>
</dbReference>
<dbReference type="PANTHER" id="PTHR44196:SF1">
    <property type="entry name" value="DEHYDROGENASE_REDUCTASE SDR FAMILY MEMBER 7B"/>
    <property type="match status" value="1"/>
</dbReference>
<organism evidence="4 5">
    <name type="scientific">Mesobacillus foraminis</name>
    <dbReference type="NCBI Taxonomy" id="279826"/>
    <lineage>
        <taxon>Bacteria</taxon>
        <taxon>Bacillati</taxon>
        <taxon>Bacillota</taxon>
        <taxon>Bacilli</taxon>
        <taxon>Bacillales</taxon>
        <taxon>Bacillaceae</taxon>
        <taxon>Mesobacillus</taxon>
    </lineage>
</organism>
<evidence type="ECO:0008006" key="6">
    <source>
        <dbReference type="Google" id="ProtNLM"/>
    </source>
</evidence>
<accession>A0A4R2B8V7</accession>
<keyword evidence="5" id="KW-1185">Reference proteome</keyword>